<reference evidence="2 3" key="1">
    <citation type="submission" date="2020-06" db="EMBL/GenBank/DDBJ databases">
        <title>Transcriptomic and genomic resources for Thalictrum thalictroides and T. hernandezii: Facilitating candidate gene discovery in an emerging model plant lineage.</title>
        <authorList>
            <person name="Arias T."/>
            <person name="Riano-Pachon D.M."/>
            <person name="Di Stilio V.S."/>
        </authorList>
    </citation>
    <scope>NUCLEOTIDE SEQUENCE [LARGE SCALE GENOMIC DNA]</scope>
    <source>
        <strain evidence="3">cv. WT478/WT964</strain>
        <tissue evidence="2">Leaves</tissue>
    </source>
</reference>
<feature type="non-terminal residue" evidence="2">
    <location>
        <position position="166"/>
    </location>
</feature>
<feature type="region of interest" description="Disordered" evidence="1">
    <location>
        <begin position="125"/>
        <end position="166"/>
    </location>
</feature>
<protein>
    <submittedName>
        <fullName evidence="2">Zinc knuckle (CCHC-type) family protein</fullName>
    </submittedName>
</protein>
<organism evidence="2 3">
    <name type="scientific">Thalictrum thalictroides</name>
    <name type="common">Rue-anemone</name>
    <name type="synonym">Anemone thalictroides</name>
    <dbReference type="NCBI Taxonomy" id="46969"/>
    <lineage>
        <taxon>Eukaryota</taxon>
        <taxon>Viridiplantae</taxon>
        <taxon>Streptophyta</taxon>
        <taxon>Embryophyta</taxon>
        <taxon>Tracheophyta</taxon>
        <taxon>Spermatophyta</taxon>
        <taxon>Magnoliopsida</taxon>
        <taxon>Ranunculales</taxon>
        <taxon>Ranunculaceae</taxon>
        <taxon>Thalictroideae</taxon>
        <taxon>Thalictrum</taxon>
    </lineage>
</organism>
<comment type="caution">
    <text evidence="2">The sequence shown here is derived from an EMBL/GenBank/DDBJ whole genome shotgun (WGS) entry which is preliminary data.</text>
</comment>
<dbReference type="PANTHER" id="PTHR31286">
    <property type="entry name" value="GLYCINE-RICH CELL WALL STRUCTURAL PROTEIN 1.8-LIKE"/>
    <property type="match status" value="1"/>
</dbReference>
<dbReference type="Proteomes" id="UP000554482">
    <property type="component" value="Unassembled WGS sequence"/>
</dbReference>
<proteinExistence type="predicted"/>
<sequence length="166" mass="18885">MVQPWSEKIEEHRNGIKTLPIWIKLMNVPKALWTREGLSFVASLVGEPICMDEQTTSKTRLSFARICVEVPVNQDYKKVVCSMKGKSVEVDVEYPWIPKSCTKCNRFGHSSLWCGIIPATGNAPVKGKGKEIRKEQSRTHVWKEKAQVTDRGQTSEIRVEPTNPFQ</sequence>
<feature type="compositionally biased region" description="Basic and acidic residues" evidence="1">
    <location>
        <begin position="128"/>
        <end position="148"/>
    </location>
</feature>
<accession>A0A7J6WP25</accession>
<evidence type="ECO:0000313" key="3">
    <source>
        <dbReference type="Proteomes" id="UP000554482"/>
    </source>
</evidence>
<dbReference type="PANTHER" id="PTHR31286:SF165">
    <property type="entry name" value="DUF4283 DOMAIN-CONTAINING PROTEIN"/>
    <property type="match status" value="1"/>
</dbReference>
<dbReference type="AlphaFoldDB" id="A0A7J6WP25"/>
<dbReference type="EMBL" id="JABWDY010013359">
    <property type="protein sequence ID" value="KAF5198340.1"/>
    <property type="molecule type" value="Genomic_DNA"/>
</dbReference>
<evidence type="ECO:0000313" key="2">
    <source>
        <dbReference type="EMBL" id="KAF5198340.1"/>
    </source>
</evidence>
<dbReference type="OrthoDB" id="1939300at2759"/>
<gene>
    <name evidence="2" type="ORF">FRX31_012071</name>
</gene>
<evidence type="ECO:0000256" key="1">
    <source>
        <dbReference type="SAM" id="MobiDB-lite"/>
    </source>
</evidence>
<dbReference type="InterPro" id="IPR040256">
    <property type="entry name" value="At4g02000-like"/>
</dbReference>
<keyword evidence="3" id="KW-1185">Reference proteome</keyword>
<name>A0A7J6WP25_THATH</name>